<feature type="domain" description="Glycosyl hydrolase family 38 C-terminal" evidence="2">
    <location>
        <begin position="500"/>
        <end position="705"/>
    </location>
</feature>
<proteinExistence type="predicted"/>
<dbReference type="GO" id="GO:0004559">
    <property type="term" value="F:alpha-mannosidase activity"/>
    <property type="evidence" value="ECO:0007669"/>
    <property type="project" value="InterPro"/>
</dbReference>
<dbReference type="GO" id="GO:0009313">
    <property type="term" value="P:oligosaccharide catabolic process"/>
    <property type="evidence" value="ECO:0007669"/>
    <property type="project" value="TreeGrafter"/>
</dbReference>
<dbReference type="Proteomes" id="UP000295636">
    <property type="component" value="Unassembled WGS sequence"/>
</dbReference>
<dbReference type="InterPro" id="IPR011013">
    <property type="entry name" value="Gal_mutarotase_sf_dom"/>
</dbReference>
<name>A0A4R5KZI4_9BACL</name>
<dbReference type="SUPFAM" id="SSF74650">
    <property type="entry name" value="Galactose mutarotase-like"/>
    <property type="match status" value="1"/>
</dbReference>
<dbReference type="PANTHER" id="PTHR46017:SF2">
    <property type="entry name" value="MANNOSYLGLYCERATE HYDROLASE"/>
    <property type="match status" value="1"/>
</dbReference>
<evidence type="ECO:0000259" key="1">
    <source>
        <dbReference type="Pfam" id="PF01074"/>
    </source>
</evidence>
<evidence type="ECO:0000313" key="5">
    <source>
        <dbReference type="Proteomes" id="UP000295636"/>
    </source>
</evidence>
<dbReference type="AlphaFoldDB" id="A0A4R5KZI4"/>
<dbReference type="RefSeq" id="WP_133225420.1">
    <property type="nucleotide sequence ID" value="NZ_SMRT01000001.1"/>
</dbReference>
<dbReference type="InterPro" id="IPR011682">
    <property type="entry name" value="Glyco_hydro_38_C"/>
</dbReference>
<dbReference type="SUPFAM" id="SSF88713">
    <property type="entry name" value="Glycoside hydrolase/deacetylase"/>
    <property type="match status" value="1"/>
</dbReference>
<dbReference type="OrthoDB" id="9772207at2"/>
<evidence type="ECO:0000259" key="3">
    <source>
        <dbReference type="Pfam" id="PF17677"/>
    </source>
</evidence>
<dbReference type="Pfam" id="PF07748">
    <property type="entry name" value="Glyco_hydro_38C"/>
    <property type="match status" value="1"/>
</dbReference>
<dbReference type="InterPro" id="IPR000602">
    <property type="entry name" value="Glyco_hydro_38_N"/>
</dbReference>
<keyword evidence="5" id="KW-1185">Reference proteome</keyword>
<dbReference type="PANTHER" id="PTHR46017">
    <property type="entry name" value="ALPHA-MANNOSIDASE 2C1"/>
    <property type="match status" value="1"/>
</dbReference>
<dbReference type="EMBL" id="SMRT01000001">
    <property type="protein sequence ID" value="TDG00709.1"/>
    <property type="molecule type" value="Genomic_DNA"/>
</dbReference>
<dbReference type="InterPro" id="IPR041147">
    <property type="entry name" value="GH38_C"/>
</dbReference>
<gene>
    <name evidence="4" type="ORF">E1757_03540</name>
</gene>
<dbReference type="GO" id="GO:0006013">
    <property type="term" value="P:mannose metabolic process"/>
    <property type="evidence" value="ECO:0007669"/>
    <property type="project" value="InterPro"/>
</dbReference>
<dbReference type="Pfam" id="PF01074">
    <property type="entry name" value="Glyco_hydro_38N"/>
    <property type="match status" value="1"/>
</dbReference>
<evidence type="ECO:0000313" key="4">
    <source>
        <dbReference type="EMBL" id="TDG00709.1"/>
    </source>
</evidence>
<comment type="caution">
    <text evidence="4">The sequence shown here is derived from an EMBL/GenBank/DDBJ whole genome shotgun (WGS) entry which is preliminary data.</text>
</comment>
<evidence type="ECO:0000259" key="2">
    <source>
        <dbReference type="Pfam" id="PF07748"/>
    </source>
</evidence>
<feature type="domain" description="Glycoside hydrolase family 38 N-terminal" evidence="1">
    <location>
        <begin position="10"/>
        <end position="258"/>
    </location>
</feature>
<reference evidence="4 5" key="1">
    <citation type="submission" date="2019-03" db="EMBL/GenBank/DDBJ databases">
        <title>This is whole genome sequence of Paenibacillus sp MS74 strain.</title>
        <authorList>
            <person name="Trinh H.N."/>
        </authorList>
    </citation>
    <scope>NUCLEOTIDE SEQUENCE [LARGE SCALE GENOMIC DNA]</scope>
    <source>
        <strain evidence="4 5">MS74</strain>
    </source>
</reference>
<accession>A0A4R5KZI4</accession>
<dbReference type="Gene3D" id="2.60.40.2220">
    <property type="match status" value="1"/>
</dbReference>
<dbReference type="InterPro" id="IPR011330">
    <property type="entry name" value="Glyco_hydro/deAcase_b/a-brl"/>
</dbReference>
<dbReference type="Gene3D" id="3.20.110.10">
    <property type="entry name" value="Glycoside hydrolase 38, N terminal domain"/>
    <property type="match status" value="1"/>
</dbReference>
<sequence length="856" mass="96911">MTARKQNLYVAHSTHLDLYWIGTQPECLEIGAQIIDDAVRLAVQHAGFTFLLDTVRFLEYYLAKHPDNTSVVKKLFDEGRFEIAACYTDRLENSHDGESLVRNVQYGKKVLNRLIGLNTELAYHPDLPGLAEQSPQIYKKSGVRYYLFARGFARGGRFWWKGLDDSRIVAYNFPVHYSYYNIEKEIIPYLTQTKRSIQAEDVLISCSAGDLGAANTFFSKDADGKWDRVPLMETIEALNVRYPELNVQMSNVKSVLDRMDTRNLEVRSGEYPSKWGTFGGSANNVRIAQMDAQASALLLEAEKYSTICDLLGIAVERGAAPVNPLKHRGGSGGSRNYFELRQHPTCLEEWFDFAWRLQLVTQDHNYGGIGGMQSNFDRFLYKSCAIRIAEDIRNQCLNRLVSHIRPQSGQASVVVFNSLNWERTEHVCIGGDCLDERKTYVAADSSGNRSPVIRTPEGYTFAASAVPSLGYKTFSIEEADKIPEAVPDKRTMMNKDRIIIVNPFYEVVIDRNSGSLIYVKDVQLNRTVIENPDFLSVDLFADRSFSVSEKVHDKQPLESSKHHVRSVEITEDHAYWTKVETVTEIGHSKLVMQIYVDHCKKEIRVIPTLFWIGEKEVQLNMNLGFVSEFARVHYAVPYGVQQMGRFLDEERPWAGDEISPELYERYREAIGWMVLESADAGICVSSSQTSFDFDRGGLRAMLLRVVRSGGDQDVIFRNEGKLSWEFRITSYCGDWQRERAYRTGWERQYPLCPILNNGAGEPVAPKLVLPPSCSWLDTGGEGVVTVLKKSEADSEACILRAFNSTSGAAEFAVATSLPVQDMESCDLNETVCGDELNRLDPYEIKTIRMNIRRDGV</sequence>
<dbReference type="Pfam" id="PF17677">
    <property type="entry name" value="Glyco_hydro38C2"/>
    <property type="match status" value="1"/>
</dbReference>
<feature type="domain" description="Glycosyl hydrolases family 38 C-terminal" evidence="3">
    <location>
        <begin position="784"/>
        <end position="847"/>
    </location>
</feature>
<evidence type="ECO:0008006" key="6">
    <source>
        <dbReference type="Google" id="ProtNLM"/>
    </source>
</evidence>
<dbReference type="GO" id="GO:0030246">
    <property type="term" value="F:carbohydrate binding"/>
    <property type="evidence" value="ECO:0007669"/>
    <property type="project" value="InterPro"/>
</dbReference>
<organism evidence="4 5">
    <name type="scientific">Paenibacillus piri</name>
    <dbReference type="NCBI Taxonomy" id="2547395"/>
    <lineage>
        <taxon>Bacteria</taxon>
        <taxon>Bacillati</taxon>
        <taxon>Bacillota</taxon>
        <taxon>Bacilli</taxon>
        <taxon>Bacillales</taxon>
        <taxon>Paenibacillaceae</taxon>
        <taxon>Paenibacillus</taxon>
    </lineage>
</organism>
<protein>
    <recommendedName>
        <fullName evidence="6">Glycoside hydrolase family 38 N-terminal domain-containing protein</fullName>
    </recommendedName>
</protein>
<dbReference type="InterPro" id="IPR027291">
    <property type="entry name" value="Glyco_hydro_38_N_sf"/>
</dbReference>